<reference evidence="1" key="1">
    <citation type="submission" date="2021-05" db="EMBL/GenBank/DDBJ databases">
        <authorList>
            <person name="Pan Q."/>
            <person name="Jouanno E."/>
            <person name="Zahm M."/>
            <person name="Klopp C."/>
            <person name="Cabau C."/>
            <person name="Louis A."/>
            <person name="Berthelot C."/>
            <person name="Parey E."/>
            <person name="Roest Crollius H."/>
            <person name="Montfort J."/>
            <person name="Robinson-Rechavi M."/>
            <person name="Bouchez O."/>
            <person name="Lampietro C."/>
            <person name="Lopez Roques C."/>
            <person name="Donnadieu C."/>
            <person name="Postlethwait J."/>
            <person name="Bobe J."/>
            <person name="Dillon D."/>
            <person name="Chandos A."/>
            <person name="von Hippel F."/>
            <person name="Guiguen Y."/>
        </authorList>
    </citation>
    <scope>NUCLEOTIDE SEQUENCE</scope>
    <source>
        <strain evidence="1">YG-Jan2019</strain>
    </source>
</reference>
<organism evidence="1 2">
    <name type="scientific">Dallia pectoralis</name>
    <name type="common">Alaska blackfish</name>
    <dbReference type="NCBI Taxonomy" id="75939"/>
    <lineage>
        <taxon>Eukaryota</taxon>
        <taxon>Metazoa</taxon>
        <taxon>Chordata</taxon>
        <taxon>Craniata</taxon>
        <taxon>Vertebrata</taxon>
        <taxon>Euteleostomi</taxon>
        <taxon>Actinopterygii</taxon>
        <taxon>Neopterygii</taxon>
        <taxon>Teleostei</taxon>
        <taxon>Protacanthopterygii</taxon>
        <taxon>Esociformes</taxon>
        <taxon>Umbridae</taxon>
        <taxon>Dallia</taxon>
    </lineage>
</organism>
<dbReference type="Proteomes" id="UP001157502">
    <property type="component" value="Chromosome 28"/>
</dbReference>
<comment type="caution">
    <text evidence="1">The sequence shown here is derived from an EMBL/GenBank/DDBJ whole genome shotgun (WGS) entry which is preliminary data.</text>
</comment>
<sequence length="97" mass="11179">MSPPHHWRILCIMACYHLGRGITATPSKNAGRFPASSRDRKRSQPGRPQRTHEKTPPMEILPSPFLRKHRWETTPETMKTPLESSLSLLYNSFLTPE</sequence>
<dbReference type="EMBL" id="CM055755">
    <property type="protein sequence ID" value="KAJ7990373.1"/>
    <property type="molecule type" value="Genomic_DNA"/>
</dbReference>
<evidence type="ECO:0000313" key="1">
    <source>
        <dbReference type="EMBL" id="KAJ7990373.1"/>
    </source>
</evidence>
<protein>
    <submittedName>
        <fullName evidence="1">Uncharacterized protein</fullName>
    </submittedName>
</protein>
<evidence type="ECO:0000313" key="2">
    <source>
        <dbReference type="Proteomes" id="UP001157502"/>
    </source>
</evidence>
<name>A0ACC2FG85_DALPE</name>
<keyword evidence="2" id="KW-1185">Reference proteome</keyword>
<accession>A0ACC2FG85</accession>
<gene>
    <name evidence="1" type="ORF">DPEC_G00299620</name>
</gene>
<proteinExistence type="predicted"/>